<feature type="compositionally biased region" description="Acidic residues" evidence="1">
    <location>
        <begin position="530"/>
        <end position="545"/>
    </location>
</feature>
<dbReference type="Pfam" id="PF08512">
    <property type="entry name" value="Rttp106-like_middle"/>
    <property type="match status" value="1"/>
</dbReference>
<keyword evidence="4" id="KW-1185">Reference proteome</keyword>
<feature type="compositionally biased region" description="Acidic residues" evidence="1">
    <location>
        <begin position="462"/>
        <end position="515"/>
    </location>
</feature>
<dbReference type="PANTHER" id="PTHR35711:SF1">
    <property type="entry name" value="ECTODERMAL, ISOFORM F"/>
    <property type="match status" value="1"/>
</dbReference>
<sequence length="579" mass="63782">MTSSTPPSIDLLTCSASDLSNWLLEHRFENDGMATTTFLLQGTSTLPNADEIAQQIQESAAGQQDDDDDDDEKPKKEAVALVSSTSEESTTKPNNSSIGEALHDSNSPLEVSLTNPRGRFHWTFHAQGIHAATIKNPQSLIVPAGSVRNVIVFPKPTDCTQISTSSSKKAASNAKSPMVLLCFHDASPVTFKNKPISQICFPIPTTTTTTVLQEILQQALPKDDDNDNNNTTEAWIKLICHSLQLDASKAVYRIQNPAAVSTTTAASTATHNKPVWTFKSHQDRNLSSTASGMPFVKCYHGVQDGVLFPMKQGLLFFKPPLFVPRSKLHSIACGRGTGASSRYVDMKIVTAEDNNNGNDDEEDDEEPRETTLEFTNIAREELTVLNDYIHKVLIPAMKQDSEQQQQPASTDEESAEDAVAVVDADDSDNEGTRRGRSKRKAAREARQQTKQHFLQKKKGNDQDDNDDEEDDEDEDSDEDLPYFSGGEEEEEDEDVMEIADAEDDEEEDDEEEEETTSNKNNKPGANGESGDADEEADDDDDDDVVEVVAEVDATESDDGDETEEDQEDENPPSKKRRSK</sequence>
<reference evidence="3" key="1">
    <citation type="submission" date="2020-06" db="EMBL/GenBank/DDBJ databases">
        <authorList>
            <consortium name="Plant Systems Biology data submission"/>
        </authorList>
    </citation>
    <scope>NUCLEOTIDE SEQUENCE</scope>
    <source>
        <strain evidence="3">D6</strain>
    </source>
</reference>
<protein>
    <recommendedName>
        <fullName evidence="2">Histone chaperone RTT106/FACT complex subunit SPT16-like middle domain-containing protein</fullName>
    </recommendedName>
</protein>
<evidence type="ECO:0000259" key="2">
    <source>
        <dbReference type="SMART" id="SM01287"/>
    </source>
</evidence>
<feature type="compositionally biased region" description="Acidic residues" evidence="1">
    <location>
        <begin position="552"/>
        <end position="570"/>
    </location>
</feature>
<dbReference type="SUPFAM" id="SSF50729">
    <property type="entry name" value="PH domain-like"/>
    <property type="match status" value="1"/>
</dbReference>
<proteinExistence type="predicted"/>
<feature type="compositionally biased region" description="Acidic residues" evidence="1">
    <location>
        <begin position="358"/>
        <end position="367"/>
    </location>
</feature>
<feature type="region of interest" description="Disordered" evidence="1">
    <location>
        <begin position="399"/>
        <end position="579"/>
    </location>
</feature>
<evidence type="ECO:0000313" key="3">
    <source>
        <dbReference type="EMBL" id="CAB9510531.1"/>
    </source>
</evidence>
<dbReference type="SMART" id="SM01287">
    <property type="entry name" value="Rtt106"/>
    <property type="match status" value="1"/>
</dbReference>
<feature type="region of interest" description="Disordered" evidence="1">
    <location>
        <begin position="351"/>
        <end position="370"/>
    </location>
</feature>
<dbReference type="Proteomes" id="UP001153069">
    <property type="component" value="Unassembled WGS sequence"/>
</dbReference>
<evidence type="ECO:0000313" key="4">
    <source>
        <dbReference type="Proteomes" id="UP001153069"/>
    </source>
</evidence>
<accession>A0A9N8DXD2</accession>
<evidence type="ECO:0000256" key="1">
    <source>
        <dbReference type="SAM" id="MobiDB-lite"/>
    </source>
</evidence>
<dbReference type="InterPro" id="IPR013719">
    <property type="entry name" value="RTT106/SPT16-like_middle_dom"/>
</dbReference>
<dbReference type="PANTHER" id="PTHR35711">
    <property type="entry name" value="EXPRESSED PROTEIN"/>
    <property type="match status" value="1"/>
</dbReference>
<dbReference type="InterPro" id="IPR011993">
    <property type="entry name" value="PH-like_dom_sf"/>
</dbReference>
<feature type="region of interest" description="Disordered" evidence="1">
    <location>
        <begin position="58"/>
        <end position="112"/>
    </location>
</feature>
<organism evidence="3 4">
    <name type="scientific">Seminavis robusta</name>
    <dbReference type="NCBI Taxonomy" id="568900"/>
    <lineage>
        <taxon>Eukaryota</taxon>
        <taxon>Sar</taxon>
        <taxon>Stramenopiles</taxon>
        <taxon>Ochrophyta</taxon>
        <taxon>Bacillariophyta</taxon>
        <taxon>Bacillariophyceae</taxon>
        <taxon>Bacillariophycidae</taxon>
        <taxon>Naviculales</taxon>
        <taxon>Naviculaceae</taxon>
        <taxon>Seminavis</taxon>
    </lineage>
</organism>
<dbReference type="Gene3D" id="2.30.29.30">
    <property type="entry name" value="Pleckstrin-homology domain (PH domain)/Phosphotyrosine-binding domain (PTB)"/>
    <property type="match status" value="1"/>
</dbReference>
<name>A0A9N8DXD2_9STRA</name>
<dbReference type="EMBL" id="CAICTM010000439">
    <property type="protein sequence ID" value="CAB9510531.1"/>
    <property type="molecule type" value="Genomic_DNA"/>
</dbReference>
<dbReference type="OrthoDB" id="498543at2759"/>
<comment type="caution">
    <text evidence="3">The sequence shown here is derived from an EMBL/GenBank/DDBJ whole genome shotgun (WGS) entry which is preliminary data.</text>
</comment>
<gene>
    <name evidence="3" type="ORF">SEMRO_440_G143510.1</name>
</gene>
<dbReference type="AlphaFoldDB" id="A0A9N8DXD2"/>
<feature type="compositionally biased region" description="Polar residues" evidence="1">
    <location>
        <begin position="82"/>
        <end position="112"/>
    </location>
</feature>
<feature type="domain" description="Histone chaperone RTT106/FACT complex subunit SPT16-like middle" evidence="2">
    <location>
        <begin position="293"/>
        <end position="399"/>
    </location>
</feature>